<feature type="compositionally biased region" description="Pro residues" evidence="1">
    <location>
        <begin position="1217"/>
        <end position="1231"/>
    </location>
</feature>
<feature type="region of interest" description="Disordered" evidence="1">
    <location>
        <begin position="1"/>
        <end position="353"/>
    </location>
</feature>
<dbReference type="EMBL" id="KN840711">
    <property type="protein sequence ID" value="KIP02033.1"/>
    <property type="molecule type" value="Genomic_DNA"/>
</dbReference>
<feature type="compositionally biased region" description="Polar residues" evidence="1">
    <location>
        <begin position="265"/>
        <end position="274"/>
    </location>
</feature>
<feature type="region of interest" description="Disordered" evidence="1">
    <location>
        <begin position="939"/>
        <end position="1235"/>
    </location>
</feature>
<sequence length="1290" mass="138013">MADPTENWDDDFEFQPPRTSLLQDRKNTLRSCADPGPSTPPKRAHPDAENWDDDFQDSTDSPLRPYTHDPASPSRRRRRETENWDDDFEDDRHASPSKTARWDSSSDEDGDLGFAEREDDKTVTSRSRRSALSPATNSPPPPVPPIPDMFHTDAQPFPRSPTASMFSVPLSGRDSVAGHSYSSTAHLALQPTQSSGSSGALPPSPPTHPARERRRLRKKSRPARVDDIYELDDRLEPPARPVTPERSSSPPVHYDPNDPAPGATPASTGKSSLVSRIGSVGKKWGAARRKRASTGPAEVALQEGRQLAPPPSRPMSVAIPSSPPSSKGWFFRHGGDPGAGSGSPPSNVSALPLKHEKSVDRLLSLVGLDYDTPSKRKQKIRQGLPPDLTGHRDSIAIDASPRKPRVPSSSGSSSRPQGSRNASYGGHHTPSSRGSSLPRSASASVDDVTSRRMSRAPSSGRDEEMRTPRKSRSSLDPEGAGRGFAGGMRRISLTGKHKRSRTSIHGLERDEPSRPSTSTTSTAATAVPHLPFDDGTDVTPRPPSRVMPRLSSDAPLLPPIELQPPSPPRDPAMPAQSFSEPIAAGFDTIFESAPISSLPSSHSGTMTAMQRSAMLPSSRSTPTRMPASPPQSASLGRAAHLPNEKEVEGEAVPRRSSLGDLKIPARISQAQVGLRRDLGMVREFANSVEKLRDLQTSYYDLVADVQALIVETMPAEEAPSRALSPTLFGLPLPGYRVRSHTNPQSSKSASARQAAEHRGLAAAYNAVEVKYQLSWECAELLVELGGGTPAQPPSAVSSFHADHTASAEGRKGRERAVTLAGDEAKPQISNIVTTPTSASVPAGSASQWRASTGRHDLSHRQLILLRDMLQHPDPAPGPAEANRAWRWGDAMSSTMTLPSEYSSSQHGSMSVSGDQLTSHKRRGGRLGMRALRDMLRSLKKSRSGSLSPAPAAPQPIPPSSLSVAFSTMSSLNLPKADPSATAQRHRARTSLGPESLKSLREHPNSPYVTPASLSHRVSPRRPSLASLFKLGQKSKSSAAKGRPSSGRGCELSIDDLHAGSSSSCQATQEDEDWDQLESASDLEAVSPALASGSVTVRRRKGQSLYIPPPPSSAHSSRYENSSQVSVASTDSPSTSSRTRSQVSSLPAEPGSTRSHTRPTTLSDVKELAELDGDAPRPMAHRALSKSKRQSYAGPGSTVKRPSSRNGKTTRVTGSLRNPPPGMWPGSPPPEQGPGSMFAALAEGALALAMTPENIRPLLENAREVHARCADCLDELRQLLAAYSRPAGAAP</sequence>
<evidence type="ECO:0000256" key="1">
    <source>
        <dbReference type="SAM" id="MobiDB-lite"/>
    </source>
</evidence>
<accession>A0A0C3PAZ0</accession>
<feature type="compositionally biased region" description="Low complexity" evidence="1">
    <location>
        <begin position="1124"/>
        <end position="1144"/>
    </location>
</feature>
<feature type="compositionally biased region" description="Polar residues" evidence="1">
    <location>
        <begin position="1151"/>
        <end position="1162"/>
    </location>
</feature>
<feature type="compositionally biased region" description="Basic residues" evidence="1">
    <location>
        <begin position="211"/>
        <end position="222"/>
    </location>
</feature>
<feature type="compositionally biased region" description="Basic and acidic residues" evidence="1">
    <location>
        <begin position="642"/>
        <end position="653"/>
    </location>
</feature>
<feature type="compositionally biased region" description="Polar residues" evidence="1">
    <location>
        <begin position="1199"/>
        <end position="1215"/>
    </location>
</feature>
<feature type="compositionally biased region" description="Low complexity" evidence="1">
    <location>
        <begin position="406"/>
        <end position="420"/>
    </location>
</feature>
<feature type="compositionally biased region" description="Polar residues" evidence="1">
    <location>
        <begin position="604"/>
        <end position="623"/>
    </location>
</feature>
<protein>
    <submittedName>
        <fullName evidence="2">Uncharacterized protein</fullName>
    </submittedName>
</protein>
<feature type="region of interest" description="Disordered" evidence="1">
    <location>
        <begin position="369"/>
        <end position="577"/>
    </location>
</feature>
<dbReference type="OrthoDB" id="2554322at2759"/>
<feature type="region of interest" description="Disordered" evidence="1">
    <location>
        <begin position="595"/>
        <end position="653"/>
    </location>
</feature>
<feature type="compositionally biased region" description="Low complexity" evidence="1">
    <location>
        <begin position="902"/>
        <end position="912"/>
    </location>
</feature>
<feature type="compositionally biased region" description="Basic and acidic residues" evidence="1">
    <location>
        <begin position="223"/>
        <end position="237"/>
    </location>
</feature>
<feature type="compositionally biased region" description="Basic residues" evidence="1">
    <location>
        <begin position="1178"/>
        <end position="1188"/>
    </location>
</feature>
<feature type="compositionally biased region" description="Polar residues" evidence="1">
    <location>
        <begin position="963"/>
        <end position="972"/>
    </location>
</feature>
<dbReference type="Proteomes" id="UP000053257">
    <property type="component" value="Unassembled WGS sequence"/>
</dbReference>
<feature type="compositionally biased region" description="Acidic residues" evidence="1">
    <location>
        <begin position="1"/>
        <end position="13"/>
    </location>
</feature>
<feature type="compositionally biased region" description="Low complexity" evidence="1">
    <location>
        <begin position="516"/>
        <end position="526"/>
    </location>
</feature>
<proteinExistence type="predicted"/>
<feature type="compositionally biased region" description="Low complexity" evidence="1">
    <location>
        <begin position="431"/>
        <end position="444"/>
    </location>
</feature>
<gene>
    <name evidence="2" type="ORF">PHLGIDRAFT_314154</name>
</gene>
<reference evidence="2 3" key="1">
    <citation type="journal article" date="2014" name="PLoS Genet.">
        <title>Analysis of the Phlebiopsis gigantea genome, transcriptome and secretome provides insight into its pioneer colonization strategies of wood.</title>
        <authorList>
            <person name="Hori C."/>
            <person name="Ishida T."/>
            <person name="Igarashi K."/>
            <person name="Samejima M."/>
            <person name="Suzuki H."/>
            <person name="Master E."/>
            <person name="Ferreira P."/>
            <person name="Ruiz-Duenas F.J."/>
            <person name="Held B."/>
            <person name="Canessa P."/>
            <person name="Larrondo L.F."/>
            <person name="Schmoll M."/>
            <person name="Druzhinina I.S."/>
            <person name="Kubicek C.P."/>
            <person name="Gaskell J.A."/>
            <person name="Kersten P."/>
            <person name="St John F."/>
            <person name="Glasner J."/>
            <person name="Sabat G."/>
            <person name="Splinter BonDurant S."/>
            <person name="Syed K."/>
            <person name="Yadav J."/>
            <person name="Mgbeahuruike A.C."/>
            <person name="Kovalchuk A."/>
            <person name="Asiegbu F.O."/>
            <person name="Lackner G."/>
            <person name="Hoffmeister D."/>
            <person name="Rencoret J."/>
            <person name="Gutierrez A."/>
            <person name="Sun H."/>
            <person name="Lindquist E."/>
            <person name="Barry K."/>
            <person name="Riley R."/>
            <person name="Grigoriev I.V."/>
            <person name="Henrissat B."/>
            <person name="Kues U."/>
            <person name="Berka R.M."/>
            <person name="Martinez A.T."/>
            <person name="Covert S.F."/>
            <person name="Blanchette R.A."/>
            <person name="Cullen D."/>
        </authorList>
    </citation>
    <scope>NUCLEOTIDE SEQUENCE [LARGE SCALE GENOMIC DNA]</scope>
    <source>
        <strain evidence="2 3">11061_1 CR5-6</strain>
    </source>
</reference>
<feature type="compositionally biased region" description="Pro residues" evidence="1">
    <location>
        <begin position="137"/>
        <end position="147"/>
    </location>
</feature>
<feature type="compositionally biased region" description="Basic and acidic residues" evidence="1">
    <location>
        <begin position="114"/>
        <end position="123"/>
    </location>
</feature>
<evidence type="ECO:0000313" key="3">
    <source>
        <dbReference type="Proteomes" id="UP000053257"/>
    </source>
</evidence>
<feature type="compositionally biased region" description="Pro residues" evidence="1">
    <location>
        <begin position="556"/>
        <end position="571"/>
    </location>
</feature>
<feature type="compositionally biased region" description="Polar residues" evidence="1">
    <location>
        <begin position="1112"/>
        <end position="1123"/>
    </location>
</feature>
<name>A0A0C3PAZ0_PHLG1</name>
<evidence type="ECO:0000313" key="2">
    <source>
        <dbReference type="EMBL" id="KIP02033.1"/>
    </source>
</evidence>
<organism evidence="2 3">
    <name type="scientific">Phlebiopsis gigantea (strain 11061_1 CR5-6)</name>
    <name type="common">White-rot fungus</name>
    <name type="synonym">Peniophora gigantea</name>
    <dbReference type="NCBI Taxonomy" id="745531"/>
    <lineage>
        <taxon>Eukaryota</taxon>
        <taxon>Fungi</taxon>
        <taxon>Dikarya</taxon>
        <taxon>Basidiomycota</taxon>
        <taxon>Agaricomycotina</taxon>
        <taxon>Agaricomycetes</taxon>
        <taxon>Polyporales</taxon>
        <taxon>Phanerochaetaceae</taxon>
        <taxon>Phlebiopsis</taxon>
    </lineage>
</organism>
<dbReference type="HOGENOM" id="CLU_250031_0_0_1"/>
<feature type="region of interest" description="Disordered" evidence="1">
    <location>
        <begin position="896"/>
        <end position="927"/>
    </location>
</feature>
<feature type="compositionally biased region" description="Polar residues" evidence="1">
    <location>
        <begin position="180"/>
        <end position="193"/>
    </location>
</feature>
<keyword evidence="3" id="KW-1185">Reference proteome</keyword>